<dbReference type="Gene3D" id="2.40.10.350">
    <property type="entry name" value="Rod shape-determining protein MreC, domain 2"/>
    <property type="match status" value="1"/>
</dbReference>
<reference evidence="2 3" key="1">
    <citation type="submission" date="2017-06" db="EMBL/GenBank/DDBJ databases">
        <title>Complete genome of Helicobacter apodemus.</title>
        <authorList>
            <person name="Cho S."/>
        </authorList>
    </citation>
    <scope>NUCLEOTIDE SEQUENCE [LARGE SCALE GENOMIC DNA]</scope>
    <source>
        <strain evidence="3">SNUVETPUB-15-01</strain>
    </source>
</reference>
<dbReference type="KEGG" id="had:CDV25_05135"/>
<sequence>MKKVFLWIVFIAVTLFVSTKVSKEIHSEVLRLSSAIKIGILNINNNIINTITRHFQQAEQIKYLNNELRDKQQIEYFFNALNVEYKELLESVSSRLPIDLPNIHFVRNISYVDMNNYAKIWLQSDFDKKPDDKLIFGLIHNNVVAGIAKFENHRLIGYLNGDEKCTYSTVIGENKIPGIAKYDANKGFIVDYIPLFPPVQIGDIVYTSGYDNIFYPEILVGEVQSVEYRQGYQVALIKPALDKVARFYWLIDIQNYDIEIGNEDS</sequence>
<dbReference type="EMBL" id="CP021886">
    <property type="protein sequence ID" value="AWI34215.1"/>
    <property type="molecule type" value="Genomic_DNA"/>
</dbReference>
<accession>A0A2U8FFL0</accession>
<protein>
    <submittedName>
        <fullName evidence="2">Rod shape-determining protein MreC</fullName>
    </submittedName>
</protein>
<dbReference type="InterPro" id="IPR055342">
    <property type="entry name" value="MreC_beta-barrel_core"/>
</dbReference>
<evidence type="ECO:0000313" key="2">
    <source>
        <dbReference type="EMBL" id="AWI34215.1"/>
    </source>
</evidence>
<dbReference type="Pfam" id="PF04085">
    <property type="entry name" value="MreC"/>
    <property type="match status" value="1"/>
</dbReference>
<feature type="domain" description="Rod shape-determining protein MreC beta-barrel core" evidence="1">
    <location>
        <begin position="162"/>
        <end position="242"/>
    </location>
</feature>
<dbReference type="RefSeq" id="WP_108911048.1">
    <property type="nucleotide sequence ID" value="NZ_CP021886.1"/>
</dbReference>
<dbReference type="NCBIfam" id="NF010507">
    <property type="entry name" value="PRK13922.10-6"/>
    <property type="match status" value="1"/>
</dbReference>
<organism evidence="2 3">
    <name type="scientific">Helicobacter apodemus</name>
    <dbReference type="NCBI Taxonomy" id="135569"/>
    <lineage>
        <taxon>Bacteria</taxon>
        <taxon>Pseudomonadati</taxon>
        <taxon>Campylobacterota</taxon>
        <taxon>Epsilonproteobacteria</taxon>
        <taxon>Campylobacterales</taxon>
        <taxon>Helicobacteraceae</taxon>
        <taxon>Helicobacter</taxon>
    </lineage>
</organism>
<dbReference type="OrthoDB" id="5372414at2"/>
<evidence type="ECO:0000259" key="1">
    <source>
        <dbReference type="Pfam" id="PF04085"/>
    </source>
</evidence>
<dbReference type="Proteomes" id="UP000244890">
    <property type="component" value="Chromosome"/>
</dbReference>
<gene>
    <name evidence="2" type="ORF">CDV25_05135</name>
</gene>
<proteinExistence type="predicted"/>
<evidence type="ECO:0000313" key="3">
    <source>
        <dbReference type="Proteomes" id="UP000244890"/>
    </source>
</evidence>
<dbReference type="InterPro" id="IPR042175">
    <property type="entry name" value="Cell/Rod_MreC_2"/>
</dbReference>
<name>A0A2U8FFL0_9HELI</name>
<dbReference type="AlphaFoldDB" id="A0A2U8FFL0"/>